<name>A0ACC1Q8Y7_9APHY</name>
<proteinExistence type="predicted"/>
<protein>
    <submittedName>
        <fullName evidence="1">Uncharacterized protein</fullName>
    </submittedName>
</protein>
<gene>
    <name evidence="1" type="ORF">NUW54_g719</name>
</gene>
<evidence type="ECO:0000313" key="2">
    <source>
        <dbReference type="Proteomes" id="UP001144978"/>
    </source>
</evidence>
<dbReference type="Proteomes" id="UP001144978">
    <property type="component" value="Unassembled WGS sequence"/>
</dbReference>
<sequence>MGATSVVPTANSQWLFPVSALYHTPSRTTSNIPLEKELYDRSRGVEFLYRLGVSLGLPSSAMYTAATWFHRFYMRYSMEDYHRQDVAASCIFLATKTEECGRKLRDVAKVVCSKVSQTDVAKITDDSKEVEECQTSILLTEEVLLEGLCFDFIVDSPQADLVDLFEACPNTTQIEECAWSIANDSPKRPAHPRRAIEYFGFNEMELLNVADALTILLEFYGAQDLQNLCQFLASVASIPPPHSSAHREKLYKPFAHVAALTAQSMNSATPEHVIGQSGTPVQGGTTPGKLSSGEWKPVTEPAP</sequence>
<comment type="caution">
    <text evidence="1">The sequence shown here is derived from an EMBL/GenBank/DDBJ whole genome shotgun (WGS) entry which is preliminary data.</text>
</comment>
<keyword evidence="2" id="KW-1185">Reference proteome</keyword>
<reference evidence="1" key="1">
    <citation type="submission" date="2022-08" db="EMBL/GenBank/DDBJ databases">
        <title>Genome Sequence of Pycnoporus sanguineus.</title>
        <authorList>
            <person name="Buettner E."/>
        </authorList>
    </citation>
    <scope>NUCLEOTIDE SEQUENCE</scope>
    <source>
        <strain evidence="1">CG-C14</strain>
    </source>
</reference>
<dbReference type="EMBL" id="JANSHE010000100">
    <property type="protein sequence ID" value="KAJ3016857.1"/>
    <property type="molecule type" value="Genomic_DNA"/>
</dbReference>
<evidence type="ECO:0000313" key="1">
    <source>
        <dbReference type="EMBL" id="KAJ3016857.1"/>
    </source>
</evidence>
<organism evidence="1 2">
    <name type="scientific">Trametes sanguinea</name>
    <dbReference type="NCBI Taxonomy" id="158606"/>
    <lineage>
        <taxon>Eukaryota</taxon>
        <taxon>Fungi</taxon>
        <taxon>Dikarya</taxon>
        <taxon>Basidiomycota</taxon>
        <taxon>Agaricomycotina</taxon>
        <taxon>Agaricomycetes</taxon>
        <taxon>Polyporales</taxon>
        <taxon>Polyporaceae</taxon>
        <taxon>Trametes</taxon>
    </lineage>
</organism>
<accession>A0ACC1Q8Y7</accession>